<protein>
    <submittedName>
        <fullName evidence="3">Beta-lactamase family protein</fullName>
    </submittedName>
</protein>
<dbReference type="SUPFAM" id="SSF56601">
    <property type="entry name" value="beta-lactamase/transpeptidase-like"/>
    <property type="match status" value="1"/>
</dbReference>
<reference evidence="3" key="1">
    <citation type="journal article" date="2024" name="Antonie Van Leeuwenhoek">
        <title>Bradyrhizobium ontarionense sp. nov., a novel bacterial symbiont isolated from Aeschynomene indica (Indian jointvetch), harbours photosynthesis, nitrogen fixation and nitrous oxide (N2O) reductase genes.</title>
        <authorList>
            <person name="Bromfield E.S.P."/>
            <person name="Cloutier S."/>
        </authorList>
    </citation>
    <scope>NUCLEOTIDE SEQUENCE</scope>
    <source>
        <strain evidence="3">A19</strain>
    </source>
</reference>
<dbReference type="Gene3D" id="3.40.710.10">
    <property type="entry name" value="DD-peptidase/beta-lactamase superfamily"/>
    <property type="match status" value="1"/>
</dbReference>
<dbReference type="InterPro" id="IPR001466">
    <property type="entry name" value="Beta-lactam-related"/>
</dbReference>
<dbReference type="RefSeq" id="WP_231319295.1">
    <property type="nucleotide sequence ID" value="NZ_CP088156.1"/>
</dbReference>
<organism evidence="3 4">
    <name type="scientific">Bradyrhizobium ontarionense</name>
    <dbReference type="NCBI Taxonomy" id="2898149"/>
    <lineage>
        <taxon>Bacteria</taxon>
        <taxon>Pseudomonadati</taxon>
        <taxon>Pseudomonadota</taxon>
        <taxon>Alphaproteobacteria</taxon>
        <taxon>Hyphomicrobiales</taxon>
        <taxon>Nitrobacteraceae</taxon>
        <taxon>Bradyrhizobium</taxon>
    </lineage>
</organism>
<accession>A0ABY3R8A0</accession>
<dbReference type="InterPro" id="IPR050789">
    <property type="entry name" value="Diverse_Enzym_Activities"/>
</dbReference>
<dbReference type="Proteomes" id="UP001431010">
    <property type="component" value="Chromosome"/>
</dbReference>
<keyword evidence="4" id="KW-1185">Reference proteome</keyword>
<proteinExistence type="predicted"/>
<sequence>MRSIAILAATWIVCTGLAHGAEHAPGWGCGGPPDLQDGWTVTAPEAQSVTPTVLCEMGDGVAAGHLPEVDSILVVRHGVLVYERYFNRPHTLSYDAATRHVGNSMTKSVVSLLLGIAVDRGLIKDLDAPVLSFFPEFADLRTPEKERITLRHLLTMTAGLNASVSAQMLSRDHDPDRHAFEQALAREPGAAFEYSNLDTEIIGAILEKVTGKPLDVFAIDELFGPLGITDVDWYRRLGNQRAMSSNGLSLRPRDWAKLGQLVLNRGAWDGKQLVSASWIAQSTSPQVSAPKSFSYGFQWWLGHSAVRDHTVAWTAALGFNAQKLIVIPEYDTIVVFHASRESVQMVTPEIELLNRYILPALL</sequence>
<feature type="domain" description="Beta-lactamase-related" evidence="2">
    <location>
        <begin position="71"/>
        <end position="342"/>
    </location>
</feature>
<evidence type="ECO:0000313" key="3">
    <source>
        <dbReference type="EMBL" id="UFZ03272.1"/>
    </source>
</evidence>
<dbReference type="EMBL" id="CP088156">
    <property type="protein sequence ID" value="UFZ03272.1"/>
    <property type="molecule type" value="Genomic_DNA"/>
</dbReference>
<dbReference type="PANTHER" id="PTHR43283">
    <property type="entry name" value="BETA-LACTAMASE-RELATED"/>
    <property type="match status" value="1"/>
</dbReference>
<feature type="signal peptide" evidence="1">
    <location>
        <begin position="1"/>
        <end position="20"/>
    </location>
</feature>
<dbReference type="Pfam" id="PF00144">
    <property type="entry name" value="Beta-lactamase"/>
    <property type="match status" value="1"/>
</dbReference>
<feature type="chain" id="PRO_5045699997" evidence="1">
    <location>
        <begin position="21"/>
        <end position="362"/>
    </location>
</feature>
<dbReference type="PANTHER" id="PTHR43283:SF7">
    <property type="entry name" value="BETA-LACTAMASE-RELATED DOMAIN-CONTAINING PROTEIN"/>
    <property type="match status" value="1"/>
</dbReference>
<evidence type="ECO:0000259" key="2">
    <source>
        <dbReference type="Pfam" id="PF00144"/>
    </source>
</evidence>
<evidence type="ECO:0000256" key="1">
    <source>
        <dbReference type="SAM" id="SignalP"/>
    </source>
</evidence>
<keyword evidence="1" id="KW-0732">Signal</keyword>
<gene>
    <name evidence="3" type="ORF">LQG66_29145</name>
</gene>
<name>A0ABY3R8A0_9BRAD</name>
<dbReference type="InterPro" id="IPR012338">
    <property type="entry name" value="Beta-lactam/transpept-like"/>
</dbReference>
<evidence type="ECO:0000313" key="4">
    <source>
        <dbReference type="Proteomes" id="UP001431010"/>
    </source>
</evidence>